<evidence type="ECO:0000313" key="2">
    <source>
        <dbReference type="EMBL" id="TEB09815.1"/>
    </source>
</evidence>
<dbReference type="RefSeq" id="WP_134214609.1">
    <property type="nucleotide sequence ID" value="NZ_QFFZ01000037.1"/>
</dbReference>
<feature type="transmembrane region" description="Helical" evidence="1">
    <location>
        <begin position="46"/>
        <end position="65"/>
    </location>
</feature>
<name>A0A4Y7RLG6_9FIRM</name>
<proteinExistence type="predicted"/>
<comment type="caution">
    <text evidence="2">The sequence shown here is derived from an EMBL/GenBank/DDBJ whole genome shotgun (WGS) entry which is preliminary data.</text>
</comment>
<reference evidence="2 3" key="1">
    <citation type="journal article" date="2018" name="Environ. Microbiol.">
        <title>Novel energy conservation strategies and behaviour of Pelotomaculum schinkii driving syntrophic propionate catabolism.</title>
        <authorList>
            <person name="Hidalgo-Ahumada C.A.P."/>
            <person name="Nobu M.K."/>
            <person name="Narihiro T."/>
            <person name="Tamaki H."/>
            <person name="Liu W.T."/>
            <person name="Kamagata Y."/>
            <person name="Stams A.J.M."/>
            <person name="Imachi H."/>
            <person name="Sousa D.Z."/>
        </authorList>
    </citation>
    <scope>NUCLEOTIDE SEQUENCE [LARGE SCALE GENOMIC DNA]</scope>
    <source>
        <strain evidence="2 3">MGP</strain>
    </source>
</reference>
<dbReference type="OrthoDB" id="1929328at2"/>
<keyword evidence="1" id="KW-0812">Transmembrane</keyword>
<feature type="transmembrane region" description="Helical" evidence="1">
    <location>
        <begin position="12"/>
        <end position="34"/>
    </location>
</feature>
<evidence type="ECO:0000256" key="1">
    <source>
        <dbReference type="SAM" id="Phobius"/>
    </source>
</evidence>
<dbReference type="AlphaFoldDB" id="A0A4Y7RLG6"/>
<dbReference type="EMBL" id="QFFZ01000037">
    <property type="protein sequence ID" value="TEB09815.1"/>
    <property type="molecule type" value="Genomic_DNA"/>
</dbReference>
<keyword evidence="1" id="KW-1133">Transmembrane helix</keyword>
<keyword evidence="1" id="KW-0472">Membrane</keyword>
<gene>
    <name evidence="2" type="ORF">Pmgp_02816</name>
</gene>
<sequence>MKIFKKADEMEIHISFLSMRLAWVFMLLALLVWAWYDFSKYSKLNFAFYIGTVGGIFYWLSTIYYRNKMR</sequence>
<evidence type="ECO:0000313" key="3">
    <source>
        <dbReference type="Proteomes" id="UP000297597"/>
    </source>
</evidence>
<keyword evidence="3" id="KW-1185">Reference proteome</keyword>
<accession>A0A4Y7RLG6</accession>
<dbReference type="Proteomes" id="UP000297597">
    <property type="component" value="Unassembled WGS sequence"/>
</dbReference>
<organism evidence="2 3">
    <name type="scientific">Pelotomaculum propionicicum</name>
    <dbReference type="NCBI Taxonomy" id="258475"/>
    <lineage>
        <taxon>Bacteria</taxon>
        <taxon>Bacillati</taxon>
        <taxon>Bacillota</taxon>
        <taxon>Clostridia</taxon>
        <taxon>Eubacteriales</taxon>
        <taxon>Desulfotomaculaceae</taxon>
        <taxon>Pelotomaculum</taxon>
    </lineage>
</organism>
<protein>
    <submittedName>
        <fullName evidence="2">Uncharacterized protein</fullName>
    </submittedName>
</protein>